<keyword evidence="7" id="KW-0456">Lyase</keyword>
<dbReference type="NCBIfam" id="NF003031">
    <property type="entry name" value="PRK03910.1-4"/>
    <property type="match status" value="1"/>
</dbReference>
<evidence type="ECO:0000259" key="6">
    <source>
        <dbReference type="Pfam" id="PF00291"/>
    </source>
</evidence>
<dbReference type="EMBL" id="SWDB01000029">
    <property type="protein sequence ID" value="TKB44379.1"/>
    <property type="molecule type" value="Genomic_DNA"/>
</dbReference>
<dbReference type="InterPro" id="IPR036052">
    <property type="entry name" value="TrpB-like_PALP_sf"/>
</dbReference>
<comment type="caution">
    <text evidence="7">The sequence shown here is derived from an EMBL/GenBank/DDBJ whole genome shotgun (WGS) entry which is preliminary data.</text>
</comment>
<accession>A0A4V5NU38</accession>
<dbReference type="PANTHER" id="PTHR43780:SF2">
    <property type="entry name" value="1-AMINOCYCLOPROPANE-1-CARBOXYLATE DEAMINASE-RELATED"/>
    <property type="match status" value="1"/>
</dbReference>
<gene>
    <name evidence="7" type="ORF">E8M12_12055</name>
</gene>
<dbReference type="InterPro" id="IPR005966">
    <property type="entry name" value="D-Cys_desShydrase"/>
</dbReference>
<dbReference type="PIRSF" id="PIRSF006278">
    <property type="entry name" value="ACCD_DCysDesulf"/>
    <property type="match status" value="1"/>
</dbReference>
<dbReference type="Proteomes" id="UP000307999">
    <property type="component" value="Unassembled WGS sequence"/>
</dbReference>
<evidence type="ECO:0000256" key="1">
    <source>
        <dbReference type="ARBA" id="ARBA00001933"/>
    </source>
</evidence>
<evidence type="ECO:0000313" key="7">
    <source>
        <dbReference type="EMBL" id="TKB44379.1"/>
    </source>
</evidence>
<dbReference type="SUPFAM" id="SSF53686">
    <property type="entry name" value="Tryptophan synthase beta subunit-like PLP-dependent enzymes"/>
    <property type="match status" value="1"/>
</dbReference>
<comment type="cofactor">
    <cofactor evidence="1">
        <name>pyridoxal 5'-phosphate</name>
        <dbReference type="ChEBI" id="CHEBI:597326"/>
    </cofactor>
</comment>
<sequence>MDYKVLMNSININKVNLFSGPTPFEPLTNLSGMHGCANLFIKRDDCTGLATGGNKTRKLEYLLADALAKSATVLVTIGGIQSNHARQTVAAANKFNLKCALVLEKVSGTGGDDYMQSGNMLLDNIMGADSHIVPDGEDCLTYALALVEQLKQQGEVPYFITVGGSDPIGACGYVECAFELMEQCKQRQVKLDALIHATGSAGTQAGLIAGMELLGSDTRVIGVCVSKSEAAQRELIINLLEPMSEALGFNLQSAIKRIEIKDQYYGEGYGIPTESMVEAVKTLARQEAILLDPVYTGKAMAGMLDMLKNNEFSAEQNVAFLHTGGSVGLFAYKDLFMK</sequence>
<keyword evidence="3 5" id="KW-0663">Pyridoxal phosphate</keyword>
<dbReference type="GO" id="GO:0019148">
    <property type="term" value="F:D-cysteine desulfhydrase activity"/>
    <property type="evidence" value="ECO:0007669"/>
    <property type="project" value="UniProtKB-EC"/>
</dbReference>
<comment type="similarity">
    <text evidence="2">Belongs to the ACC deaminase/D-cysteine desulfhydrase family.</text>
</comment>
<feature type="domain" description="Tryptophan synthase beta chain-like PALP" evidence="6">
    <location>
        <begin position="17"/>
        <end position="324"/>
    </location>
</feature>
<name>A0A4V5NU38_9GAMM</name>
<evidence type="ECO:0000256" key="3">
    <source>
        <dbReference type="ARBA" id="ARBA00022898"/>
    </source>
</evidence>
<dbReference type="InterPro" id="IPR027278">
    <property type="entry name" value="ACCD_DCysDesulf"/>
</dbReference>
<organism evidence="7 8">
    <name type="scientific">Thalassotalea mangrovi</name>
    <dbReference type="NCBI Taxonomy" id="2572245"/>
    <lineage>
        <taxon>Bacteria</taxon>
        <taxon>Pseudomonadati</taxon>
        <taxon>Pseudomonadota</taxon>
        <taxon>Gammaproteobacteria</taxon>
        <taxon>Alteromonadales</taxon>
        <taxon>Colwelliaceae</taxon>
        <taxon>Thalassotalea</taxon>
    </lineage>
</organism>
<dbReference type="Pfam" id="PF00291">
    <property type="entry name" value="PALP"/>
    <property type="match status" value="1"/>
</dbReference>
<feature type="modified residue" description="N6-(pyridoxal phosphate)lysine" evidence="5">
    <location>
        <position position="55"/>
    </location>
</feature>
<dbReference type="PANTHER" id="PTHR43780">
    <property type="entry name" value="1-AMINOCYCLOPROPANE-1-CARBOXYLATE DEAMINASE-RELATED"/>
    <property type="match status" value="1"/>
</dbReference>
<dbReference type="Gene3D" id="3.40.50.1100">
    <property type="match status" value="2"/>
</dbReference>
<proteinExistence type="inferred from homology"/>
<dbReference type="InterPro" id="IPR001926">
    <property type="entry name" value="TrpB-like_PALP"/>
</dbReference>
<evidence type="ECO:0000256" key="5">
    <source>
        <dbReference type="PIRSR" id="PIRSR006278-2"/>
    </source>
</evidence>
<dbReference type="AlphaFoldDB" id="A0A4V5NU38"/>
<dbReference type="OrthoDB" id="9801249at2"/>
<dbReference type="NCBIfam" id="TIGR01275">
    <property type="entry name" value="ACC_deam_rel"/>
    <property type="match status" value="1"/>
</dbReference>
<reference evidence="7 8" key="1">
    <citation type="submission" date="2019-04" db="EMBL/GenBank/DDBJ databases">
        <title>Thalassotalea guangxiensis sp. nov., isolated from sediment of the coastal wetland.</title>
        <authorList>
            <person name="Zheng S."/>
            <person name="Zhang D."/>
        </authorList>
    </citation>
    <scope>NUCLEOTIDE SEQUENCE [LARGE SCALE GENOMIC DNA]</scope>
    <source>
        <strain evidence="7 8">ZS-4</strain>
    </source>
</reference>
<evidence type="ECO:0000256" key="4">
    <source>
        <dbReference type="PIRSR" id="PIRSR006278-1"/>
    </source>
</evidence>
<keyword evidence="8" id="KW-1185">Reference proteome</keyword>
<evidence type="ECO:0000313" key="8">
    <source>
        <dbReference type="Proteomes" id="UP000307999"/>
    </source>
</evidence>
<dbReference type="EC" id="4.4.1.15" evidence="7"/>
<protein>
    <submittedName>
        <fullName evidence="7">D-cysteine desulfhydrase</fullName>
        <ecNumber evidence="7">4.4.1.15</ecNumber>
    </submittedName>
</protein>
<evidence type="ECO:0000256" key="2">
    <source>
        <dbReference type="ARBA" id="ARBA00008639"/>
    </source>
</evidence>
<feature type="active site" description="Nucleophile" evidence="4">
    <location>
        <position position="82"/>
    </location>
</feature>